<evidence type="ECO:0000313" key="2">
    <source>
        <dbReference type="Proteomes" id="UP000272155"/>
    </source>
</evidence>
<dbReference type="EMBL" id="KC131130">
    <property type="protein sequence ID" value="AGB07142.1"/>
    <property type="molecule type" value="Genomic_DNA"/>
</dbReference>
<accession>V9LZ55</accession>
<evidence type="ECO:0000313" key="1">
    <source>
        <dbReference type="EMBL" id="AGB07142.1"/>
    </source>
</evidence>
<keyword evidence="2" id="KW-1185">Reference proteome</keyword>
<organism evidence="1 2">
    <name type="scientific">Vibrio phage VP4B</name>
    <dbReference type="NCBI Taxonomy" id="1262540"/>
    <lineage>
        <taxon>Viruses</taxon>
        <taxon>Duplodnaviria</taxon>
        <taxon>Heunggongvirae</taxon>
        <taxon>Uroviricota</taxon>
        <taxon>Caudoviricetes</taxon>
        <taxon>Chimalliviridae</taxon>
        <taxon>Gorgonvirinae</taxon>
        <taxon>Tidunavirus</taxon>
        <taxon>Tidunavirus VP4B</taxon>
    </lineage>
</organism>
<dbReference type="Proteomes" id="UP000272155">
    <property type="component" value="Segment"/>
</dbReference>
<sequence>MGEQKEGRVTFALSCSDSNKNFLITLVLDDLENISGFDLEIEYQEIPNTLYLGVQPGETFIRSTIQQLESAIAYHKENRAMEERLLITHDLFQFVYDQSSMKITQRGNFHVDYAVERKLISLGATL</sequence>
<proteinExistence type="predicted"/>
<dbReference type="KEGG" id="vg:40102904"/>
<name>V9LZ55_9CAUD</name>
<protein>
    <submittedName>
        <fullName evidence="1">Uncharacterized protein</fullName>
    </submittedName>
</protein>
<dbReference type="RefSeq" id="YP_009626004.1">
    <property type="nucleotide sequence ID" value="NC_042136.1"/>
</dbReference>
<reference evidence="1 2" key="1">
    <citation type="submission" date="2012-11" db="EMBL/GenBank/DDBJ databases">
        <title>Complete genome sequence of a novel phiKZ-like Vibrio phage.</title>
        <authorList>
            <person name="Luo Z."/>
            <person name="Yu Y."/>
        </authorList>
    </citation>
    <scope>NUCLEOTIDE SEQUENCE [LARGE SCALE GENOMIC DNA]</scope>
</reference>
<dbReference type="GeneID" id="40102904"/>
<dbReference type="OrthoDB" id="37967at10239"/>